<dbReference type="InterPro" id="IPR025285">
    <property type="entry name" value="DUF4145"/>
</dbReference>
<dbReference type="EMBL" id="WOBO01000012">
    <property type="protein sequence ID" value="MUK45866.1"/>
    <property type="molecule type" value="Genomic_DNA"/>
</dbReference>
<reference evidence="2 3" key="1">
    <citation type="submission" date="2019-11" db="EMBL/GenBank/DDBJ databases">
        <title>Using colonization assays and comparative genomics to discover symbiosis behaviors and factors in Vibrio fischeri.</title>
        <authorList>
            <person name="Bongrand C."/>
            <person name="Moriano-Gutierrez S."/>
            <person name="Arevalo P."/>
            <person name="Mcfall-Ngai M."/>
            <person name="Visick K."/>
            <person name="Polz M.F."/>
            <person name="Ruby E.G."/>
        </authorList>
    </citation>
    <scope>NUCLEOTIDE SEQUENCE [LARGE SCALE GENOMIC DNA]</scope>
    <source>
        <strain evidence="3">emors.3.2</strain>
    </source>
</reference>
<protein>
    <submittedName>
        <fullName evidence="2">DUF4145 domain-containing protein</fullName>
    </submittedName>
</protein>
<organism evidence="2 3">
    <name type="scientific">Aliivibrio fischeri</name>
    <name type="common">Vibrio fischeri</name>
    <dbReference type="NCBI Taxonomy" id="668"/>
    <lineage>
        <taxon>Bacteria</taxon>
        <taxon>Pseudomonadati</taxon>
        <taxon>Pseudomonadota</taxon>
        <taxon>Gammaproteobacteria</taxon>
        <taxon>Vibrionales</taxon>
        <taxon>Vibrionaceae</taxon>
        <taxon>Aliivibrio</taxon>
    </lineage>
</organism>
<dbReference type="Proteomes" id="UP000435323">
    <property type="component" value="Unassembled WGS sequence"/>
</dbReference>
<accession>A0A6N3YYV4</accession>
<evidence type="ECO:0000259" key="1">
    <source>
        <dbReference type="Pfam" id="PF13643"/>
    </source>
</evidence>
<name>A0A6N3YYV4_ALIFS</name>
<proteinExistence type="predicted"/>
<evidence type="ECO:0000313" key="2">
    <source>
        <dbReference type="EMBL" id="MUK45866.1"/>
    </source>
</evidence>
<dbReference type="RefSeq" id="WP_155658500.1">
    <property type="nucleotide sequence ID" value="NZ_WOBO01000012.1"/>
</dbReference>
<comment type="caution">
    <text evidence="2">The sequence shown here is derived from an EMBL/GenBank/DDBJ whole genome shotgun (WGS) entry which is preliminary data.</text>
</comment>
<sequence length="210" mass="23204">MAYESPELEKAAFTCPFCNAFSAMSWNQLQTRYDSKHLDLAKCHCCSKESVWLNGLDSYPVKMIYPEITNAPLPNDDLPNDCKKDYMEARSIANNSPKGAAALLRLCIQRLVVHLGGNGKNINNDIGDLVKNGLSSKIQQALDIVRVIGNNAVHPGEMSLDDNKETVTALFNLINLIVDNQITQPKQVSELFSILPEGARNAVEKRDSKA</sequence>
<evidence type="ECO:0000313" key="3">
    <source>
        <dbReference type="Proteomes" id="UP000435323"/>
    </source>
</evidence>
<dbReference type="Pfam" id="PF13643">
    <property type="entry name" value="DUF4145"/>
    <property type="match status" value="1"/>
</dbReference>
<feature type="domain" description="DUF4145" evidence="1">
    <location>
        <begin position="88"/>
        <end position="167"/>
    </location>
</feature>
<dbReference type="AlphaFoldDB" id="A0A6N3YYV4"/>
<gene>
    <name evidence="2" type="ORF">GNP77_10790</name>
</gene>